<keyword evidence="7" id="KW-1003">Cell membrane</keyword>
<dbReference type="InterPro" id="IPR002528">
    <property type="entry name" value="MATE_fam"/>
</dbReference>
<keyword evidence="8 13" id="KW-0812">Transmembrane</keyword>
<keyword evidence="6" id="KW-0050">Antiport</keyword>
<comment type="function">
    <text evidence="1">Multidrug efflux pump.</text>
</comment>
<reference evidence="14" key="1">
    <citation type="journal article" date="2021" name="PeerJ">
        <title>Extensive microbial diversity within the chicken gut microbiome revealed by metagenomics and culture.</title>
        <authorList>
            <person name="Gilroy R."/>
            <person name="Ravi A."/>
            <person name="Getino M."/>
            <person name="Pursley I."/>
            <person name="Horton D.L."/>
            <person name="Alikhan N.F."/>
            <person name="Baker D."/>
            <person name="Gharbi K."/>
            <person name="Hall N."/>
            <person name="Watson M."/>
            <person name="Adriaenssens E.M."/>
            <person name="Foster-Nyarko E."/>
            <person name="Jarju S."/>
            <person name="Secka A."/>
            <person name="Antonio M."/>
            <person name="Oren A."/>
            <person name="Chaudhuri R.R."/>
            <person name="La Ragione R."/>
            <person name="Hildebrand F."/>
            <person name="Pallen M.J."/>
        </authorList>
    </citation>
    <scope>NUCLEOTIDE SEQUENCE</scope>
    <source>
        <strain evidence="14">ChiHjej12B11-1927</strain>
    </source>
</reference>
<dbReference type="GO" id="GO:0006811">
    <property type="term" value="P:monoatomic ion transport"/>
    <property type="evidence" value="ECO:0007669"/>
    <property type="project" value="UniProtKB-KW"/>
</dbReference>
<keyword evidence="5" id="KW-0813">Transport</keyword>
<keyword evidence="9 13" id="KW-1133">Transmembrane helix</keyword>
<evidence type="ECO:0000256" key="4">
    <source>
        <dbReference type="ARBA" id="ARBA00020268"/>
    </source>
</evidence>
<dbReference type="Proteomes" id="UP000824230">
    <property type="component" value="Unassembled WGS sequence"/>
</dbReference>
<reference evidence="14" key="2">
    <citation type="submission" date="2021-04" db="EMBL/GenBank/DDBJ databases">
        <authorList>
            <person name="Gilroy R."/>
        </authorList>
    </citation>
    <scope>NUCLEOTIDE SEQUENCE</scope>
    <source>
        <strain evidence="14">ChiHjej12B11-1927</strain>
    </source>
</reference>
<evidence type="ECO:0000256" key="5">
    <source>
        <dbReference type="ARBA" id="ARBA00022448"/>
    </source>
</evidence>
<feature type="transmembrane region" description="Helical" evidence="13">
    <location>
        <begin position="65"/>
        <end position="92"/>
    </location>
</feature>
<evidence type="ECO:0000256" key="12">
    <source>
        <dbReference type="ARBA" id="ARBA00031636"/>
    </source>
</evidence>
<feature type="transmembrane region" description="Helical" evidence="13">
    <location>
        <begin position="113"/>
        <end position="139"/>
    </location>
</feature>
<evidence type="ECO:0000256" key="7">
    <source>
        <dbReference type="ARBA" id="ARBA00022475"/>
    </source>
</evidence>
<dbReference type="NCBIfam" id="TIGR00797">
    <property type="entry name" value="matE"/>
    <property type="match status" value="1"/>
</dbReference>
<evidence type="ECO:0000313" key="15">
    <source>
        <dbReference type="Proteomes" id="UP000824230"/>
    </source>
</evidence>
<feature type="transmembrane region" description="Helical" evidence="13">
    <location>
        <begin position="30"/>
        <end position="53"/>
    </location>
</feature>
<evidence type="ECO:0000313" key="14">
    <source>
        <dbReference type="EMBL" id="HIX36882.1"/>
    </source>
</evidence>
<feature type="transmembrane region" description="Helical" evidence="13">
    <location>
        <begin position="181"/>
        <end position="201"/>
    </location>
</feature>
<accession>A0A9D1VKE9</accession>
<evidence type="ECO:0000256" key="9">
    <source>
        <dbReference type="ARBA" id="ARBA00022989"/>
    </source>
</evidence>
<feature type="transmembrane region" description="Helical" evidence="13">
    <location>
        <begin position="207"/>
        <end position="228"/>
    </location>
</feature>
<dbReference type="GO" id="GO:0042910">
    <property type="term" value="F:xenobiotic transmembrane transporter activity"/>
    <property type="evidence" value="ECO:0007669"/>
    <property type="project" value="InterPro"/>
</dbReference>
<evidence type="ECO:0000256" key="6">
    <source>
        <dbReference type="ARBA" id="ARBA00022449"/>
    </source>
</evidence>
<keyword evidence="11 13" id="KW-0472">Membrane</keyword>
<dbReference type="PIRSF" id="PIRSF006603">
    <property type="entry name" value="DinF"/>
    <property type="match status" value="1"/>
</dbReference>
<protein>
    <recommendedName>
        <fullName evidence="4">Probable multidrug resistance protein NorM</fullName>
    </recommendedName>
    <alternativeName>
        <fullName evidence="12">Multidrug-efflux transporter</fullName>
    </alternativeName>
</protein>
<dbReference type="Pfam" id="PF01554">
    <property type="entry name" value="MatE"/>
    <property type="match status" value="2"/>
</dbReference>
<dbReference type="InterPro" id="IPR048279">
    <property type="entry name" value="MdtK-like"/>
</dbReference>
<dbReference type="PANTHER" id="PTHR43298">
    <property type="entry name" value="MULTIDRUG RESISTANCE PROTEIN NORM-RELATED"/>
    <property type="match status" value="1"/>
</dbReference>
<dbReference type="EMBL" id="DXFG01000058">
    <property type="protein sequence ID" value="HIX36882.1"/>
    <property type="molecule type" value="Genomic_DNA"/>
</dbReference>
<dbReference type="InterPro" id="IPR050222">
    <property type="entry name" value="MATE_MdtK"/>
</dbReference>
<organism evidence="14 15">
    <name type="scientific">Candidatus Blautia pullistercoris</name>
    <dbReference type="NCBI Taxonomy" id="2838499"/>
    <lineage>
        <taxon>Bacteria</taxon>
        <taxon>Bacillati</taxon>
        <taxon>Bacillota</taxon>
        <taxon>Clostridia</taxon>
        <taxon>Lachnospirales</taxon>
        <taxon>Lachnospiraceae</taxon>
        <taxon>Blautia</taxon>
    </lineage>
</organism>
<evidence type="ECO:0000256" key="1">
    <source>
        <dbReference type="ARBA" id="ARBA00003408"/>
    </source>
</evidence>
<feature type="transmembrane region" description="Helical" evidence="13">
    <location>
        <begin position="400"/>
        <end position="422"/>
    </location>
</feature>
<evidence type="ECO:0000256" key="10">
    <source>
        <dbReference type="ARBA" id="ARBA00023065"/>
    </source>
</evidence>
<evidence type="ECO:0000256" key="8">
    <source>
        <dbReference type="ARBA" id="ARBA00022692"/>
    </source>
</evidence>
<sequence length="464" mass="49815">MDKNKKKIRPEERLTAFFRREGEITRREKLAIVWQMSVPAIMAQITSILMQYIDQAMVGNLGPQASASIGVVSTSTWLLGGLCSGVAAGFSVQAAHQIGGGKEAYARKILKHGLCAALCFSLLLMILGIALSGHLPIWLGAGEELWKDASGYFFVYACSLPAVQLNRLAGSMLQCSGNMRTPSILNASMCLLDIFFNMIFIRHYGVLGAAIGTALAELVVCILMLWSVCFRSPVFRFRGEKTGRIDRRILVNALHIGAPLAFEHVAVCGAMIATTRIIAPLGTAAIAANSFAVTAESFCYMPGYGIAEAATALVGQSLGAGKEKIAKSFSNLSVLLGGGIMAVTGAVMFFICPWVFQLMTPDLQVRQLAAEVLRIQLFAEPLYGVSIVASGALRGAGDTLVPSILNLISIWGVRLTLSLLLVGSWGLHGVWLAMCMELCVRGLLLLFRQQTSTVGYKKTDAART</sequence>
<name>A0A9D1VKE9_9FIRM</name>
<comment type="subcellular location">
    <subcellularLocation>
        <location evidence="2">Cell membrane</location>
        <topology evidence="2">Multi-pass membrane protein</topology>
    </subcellularLocation>
</comment>
<gene>
    <name evidence="14" type="ORF">H9738_03300</name>
</gene>
<comment type="similarity">
    <text evidence="3">Belongs to the multi antimicrobial extrusion (MATE) (TC 2.A.66.1) family.</text>
</comment>
<dbReference type="PANTHER" id="PTHR43298:SF2">
    <property type="entry name" value="FMN_FAD EXPORTER YEEO-RELATED"/>
    <property type="match status" value="1"/>
</dbReference>
<comment type="caution">
    <text evidence="14">The sequence shown here is derived from an EMBL/GenBank/DDBJ whole genome shotgun (WGS) entry which is preliminary data.</text>
</comment>
<dbReference type="AlphaFoldDB" id="A0A9D1VKE9"/>
<proteinExistence type="inferred from homology"/>
<dbReference type="GO" id="GO:0015297">
    <property type="term" value="F:antiporter activity"/>
    <property type="evidence" value="ECO:0007669"/>
    <property type="project" value="UniProtKB-KW"/>
</dbReference>
<evidence type="ECO:0000256" key="3">
    <source>
        <dbReference type="ARBA" id="ARBA00010199"/>
    </source>
</evidence>
<feature type="transmembrane region" description="Helical" evidence="13">
    <location>
        <begin position="151"/>
        <end position="169"/>
    </location>
</feature>
<keyword evidence="10" id="KW-0406">Ion transport</keyword>
<feature type="transmembrane region" description="Helical" evidence="13">
    <location>
        <begin position="332"/>
        <end position="356"/>
    </location>
</feature>
<dbReference type="CDD" id="cd13137">
    <property type="entry name" value="MATE_NorM_like"/>
    <property type="match status" value="1"/>
</dbReference>
<evidence type="ECO:0000256" key="13">
    <source>
        <dbReference type="SAM" id="Phobius"/>
    </source>
</evidence>
<evidence type="ECO:0000256" key="2">
    <source>
        <dbReference type="ARBA" id="ARBA00004651"/>
    </source>
</evidence>
<dbReference type="GO" id="GO:0005886">
    <property type="term" value="C:plasma membrane"/>
    <property type="evidence" value="ECO:0007669"/>
    <property type="project" value="UniProtKB-SubCell"/>
</dbReference>
<evidence type="ECO:0000256" key="11">
    <source>
        <dbReference type="ARBA" id="ARBA00023136"/>
    </source>
</evidence>